<evidence type="ECO:0000313" key="1">
    <source>
        <dbReference type="EMBL" id="QDT97016.1"/>
    </source>
</evidence>
<organism evidence="1 2">
    <name type="scientific">Gimesia aquarii</name>
    <dbReference type="NCBI Taxonomy" id="2527964"/>
    <lineage>
        <taxon>Bacteria</taxon>
        <taxon>Pseudomonadati</taxon>
        <taxon>Planctomycetota</taxon>
        <taxon>Planctomycetia</taxon>
        <taxon>Planctomycetales</taxon>
        <taxon>Planctomycetaceae</taxon>
        <taxon>Gimesia</taxon>
    </lineage>
</organism>
<evidence type="ECO:0000313" key="2">
    <source>
        <dbReference type="Proteomes" id="UP000318704"/>
    </source>
</evidence>
<proteinExistence type="predicted"/>
<dbReference type="AlphaFoldDB" id="A0A517VVI5"/>
<protein>
    <submittedName>
        <fullName evidence="1">Uncharacterized protein</fullName>
    </submittedName>
</protein>
<dbReference type="Proteomes" id="UP000318704">
    <property type="component" value="Chromosome"/>
</dbReference>
<dbReference type="KEGG" id="gaw:V144x_24870"/>
<name>A0A517VVI5_9PLAN</name>
<accession>A0A517VVI5</accession>
<dbReference type="EMBL" id="CP037920">
    <property type="protein sequence ID" value="QDT97016.1"/>
    <property type="molecule type" value="Genomic_DNA"/>
</dbReference>
<reference evidence="1 2" key="1">
    <citation type="submission" date="2019-03" db="EMBL/GenBank/DDBJ databases">
        <title>Deep-cultivation of Planctomycetes and their phenomic and genomic characterization uncovers novel biology.</title>
        <authorList>
            <person name="Wiegand S."/>
            <person name="Jogler M."/>
            <person name="Boedeker C."/>
            <person name="Pinto D."/>
            <person name="Vollmers J."/>
            <person name="Rivas-Marin E."/>
            <person name="Kohn T."/>
            <person name="Peeters S.H."/>
            <person name="Heuer A."/>
            <person name="Rast P."/>
            <person name="Oberbeckmann S."/>
            <person name="Bunk B."/>
            <person name="Jeske O."/>
            <person name="Meyerdierks A."/>
            <person name="Storesund J.E."/>
            <person name="Kallscheuer N."/>
            <person name="Luecker S."/>
            <person name="Lage O.M."/>
            <person name="Pohl T."/>
            <person name="Merkel B.J."/>
            <person name="Hornburger P."/>
            <person name="Mueller R.-W."/>
            <person name="Bruemmer F."/>
            <person name="Labrenz M."/>
            <person name="Spormann A.M."/>
            <person name="Op den Camp H."/>
            <person name="Overmann J."/>
            <person name="Amann R."/>
            <person name="Jetten M.S.M."/>
            <person name="Mascher T."/>
            <person name="Medema M.H."/>
            <person name="Devos D.P."/>
            <person name="Kaster A.-K."/>
            <person name="Ovreas L."/>
            <person name="Rohde M."/>
            <person name="Galperin M.Y."/>
            <person name="Jogler C."/>
        </authorList>
    </citation>
    <scope>NUCLEOTIDE SEQUENCE [LARGE SCALE GENOMIC DNA]</scope>
    <source>
        <strain evidence="1 2">V144</strain>
    </source>
</reference>
<sequence>MIQVKTVPNKIDDSQTSDFAGIKTNVKDPFLRRKIVYKESVHSDPTTNWMTQYAIVAGLLPIEELILQSSYKQNLM</sequence>
<dbReference type="RefSeq" id="WP_144985402.1">
    <property type="nucleotide sequence ID" value="NZ_CP037920.1"/>
</dbReference>
<gene>
    <name evidence="1" type="ORF">V144x_24870</name>
</gene>